<dbReference type="EMBL" id="MF805716">
    <property type="protein sequence ID" value="ATN94594.1"/>
    <property type="molecule type" value="Genomic_DNA"/>
</dbReference>
<organism evidence="1 2">
    <name type="scientific">Pseudomonas phage SL2</name>
    <dbReference type="NCBI Taxonomy" id="2041345"/>
    <lineage>
        <taxon>Viruses</taxon>
        <taxon>Duplodnaviria</taxon>
        <taxon>Heunggongvirae</taxon>
        <taxon>Uroviricota</taxon>
        <taxon>Caudoviricetes</taxon>
        <taxon>Chimalliviridae</taxon>
        <taxon>Phikzvirus</taxon>
        <taxon>Phikzvirus SL2</taxon>
    </lineage>
</organism>
<sequence>MFEALLFTPLVNLKPVVDAIDIYEGSLPPSASFQVIDLDNTVTEPEVTSDDN</sequence>
<reference evidence="1 2" key="1">
    <citation type="journal article" date="2017" name="Viruses">
        <title>Differential Effect of Newly Isolated Phages Belonging to PB1-Like, phiKZ-Like and LUZ24-Like Viruses against Multi-Drug Resistant Pseudomonas aeruginosa under Varying Growth Conditions.</title>
        <authorList>
            <person name="Latz S."/>
            <person name="Kruttgen A."/>
            <person name="Hafner H."/>
            <person name="Buhl E.M."/>
            <person name="Ritter K."/>
            <person name="Horz H.P."/>
        </authorList>
    </citation>
    <scope>NUCLEOTIDE SEQUENCE [LARGE SCALE GENOMIC DNA]</scope>
</reference>
<keyword evidence="2" id="KW-1185">Reference proteome</keyword>
<protein>
    <submittedName>
        <fullName evidence="1">Uncharacterized protein</fullName>
    </submittedName>
</protein>
<accession>A0A2D1GQI4</accession>
<evidence type="ECO:0000313" key="1">
    <source>
        <dbReference type="EMBL" id="ATN94594.1"/>
    </source>
</evidence>
<name>A0A2D1GQI4_9CAUD</name>
<evidence type="ECO:0000313" key="2">
    <source>
        <dbReference type="Proteomes" id="UP000242032"/>
    </source>
</evidence>
<proteinExistence type="predicted"/>
<dbReference type="Proteomes" id="UP000242032">
    <property type="component" value="Segment"/>
</dbReference>
<gene>
    <name evidence="1" type="ORF">SL2_017</name>
</gene>